<sequence length="1490" mass="160962">MQRQQAAHAGHNCFEQHLLREARQADAASVARIHAPRDRFYPRLSDKDRCLIDAAIKAEVARRDLKGPTSRGYAAALRRLADDLGSQGKTLSALDHQSLIAYAKSFFAHDGTMVAALTVLRKHRDPGAPADGRQRNDPPVEDKNLIERVVQAAAADRGWLPSTAEQYDRTLRRLATSLGPGQTITAIDHNSLVAHVKSFGDRDKEAMGAALTVLREYREPGILADRRPPHHGSSGADPVAGVHAPRDRFYPHLSDSDRSLIDAAIKAEVARRDLKGQTPRGYTAALRRLGNDLGSQGKSLSTLDHESLVAYAKSFFSHDGSIVAALMLLRKHRDPSAPADGRPRNEPSVEDRNLIEQAVQAAAARRGWLPSTAEEYDRTLRRLTKSLGPGQTITTLDHDSLVAHVTSFGDRDKLAMGALTVLQEYRGRGTLADRRPPSMEGGRLIDDVARVSGHPETTPANGSRQAEDRAVQSPSTFNSAELWEGADQAGQLPADSWGTVNFWQGVPSPPFSPAGAVDQPSPALPSPGLAVNPEEVLRGADQPEQLRPAKRQRTLSNPQGDAIERQLSAIGNSGGRVLQAPIHQLASSSREAQPIMQGSGQDYIPAPHTGGGGAILGASALQPDRSTTVCVGGDKRPLYSEDASLMEGLRAALIARGAKDGTATRHVNCLLNFSRWLVENDKQGIAPRLHDKSLDDDVKELERNGGSSSIVPALKYLKTYQAGAPAPTIGRTVLNPYPDDAALIKEYKSAAPASGLSPDSASNYASALGSFGHYLRQNNMPGIAARLHDKSLDEDVNRYPGSYKRVVFALAHLRKSLPRSEALEPERQIATVPRAVGSPVALPGEGYDQDQLWEMLEEAGLPSSLAPTARHSQAPDFGEAVRHLNWRHAHQRAPDELIAALDRSNLMPNQEVQLTSFLIDGERYTAGWLPLGGRPRTPLNPRGVAIRLRYRPEAAPLPNSRPGNPTWPQLFDRTMEPPRAVSARAEGAAGLNDVQLIHHAEVGPMSEAASAATPRAPSDIYGGLASLVHLPVTPQELRDDAHYAPGLPRLPSDVQLVHGPMSEAAPAATPRAPSDIYGGLDSLVHLPVTPQELRDDAHYAPGLPPLPSDGQLIHHAEVGPMSEAASAATPRAQSDIYGGLDSLVHLPVTPQELRDDAHYAPALPRPPSDVQLVHGPMSEAASAATPRAQSDIYGGLDSLVHLPVTPQELRDDAHYAPGLPRLPSDVQLVHHAEVGPMSEAASVATPRAPSDIYGGLDSLVHLPVTPQELRDDAHYAPELPRPPSDAQVGALHPTASLHDGGWLELGASEWLADKHILADYALLAQDLQRDNPDLAARTRLVDPLVALYHLRLGAEILALRAFQRIVHDQRGNDTADFLFVPVSNAQPDRPGDHWSLLLVDRRVRESPVAYHYDSARGYNDQPAAEFAARLGARLEPARMAQQPNSYDCGVFMVDGTRALVRRLAQGHQPAVLHLDNLVADRQALQNRLRG</sequence>
<evidence type="ECO:0000256" key="3">
    <source>
        <dbReference type="ARBA" id="ARBA00022807"/>
    </source>
</evidence>
<protein>
    <recommendedName>
        <fullName evidence="5">Ubiquitin-like protease family profile domain-containing protein</fullName>
    </recommendedName>
</protein>
<dbReference type="InterPro" id="IPR038765">
    <property type="entry name" value="Papain-like_cys_pep_sf"/>
</dbReference>
<dbReference type="Pfam" id="PF02902">
    <property type="entry name" value="Peptidase_C48"/>
    <property type="match status" value="1"/>
</dbReference>
<dbReference type="InterPro" id="IPR003653">
    <property type="entry name" value="Peptidase_C48_C"/>
</dbReference>
<dbReference type="Gene3D" id="3.40.395.10">
    <property type="entry name" value="Adenoviral Proteinase, Chain A"/>
    <property type="match status" value="1"/>
</dbReference>
<reference evidence="6 7" key="1">
    <citation type="submission" date="2024-06" db="EMBL/GenBank/DDBJ databases">
        <title>Genomic Encyclopedia of Type Strains, Phase IV (KMG-IV): sequencing the most valuable type-strain genomes for metagenomic binning, comparative biology and taxonomic classification.</title>
        <authorList>
            <person name="Goeker M."/>
        </authorList>
    </citation>
    <scope>NUCLEOTIDE SEQUENCE [LARGE SCALE GENOMIC DNA]</scope>
    <source>
        <strain evidence="6 7">DSM 100022</strain>
    </source>
</reference>
<evidence type="ECO:0000256" key="4">
    <source>
        <dbReference type="SAM" id="MobiDB-lite"/>
    </source>
</evidence>
<feature type="region of interest" description="Disordered" evidence="4">
    <location>
        <begin position="452"/>
        <end position="475"/>
    </location>
</feature>
<proteinExistence type="predicted"/>
<keyword evidence="2" id="KW-0378">Hydrolase</keyword>
<accession>A0ABV2GWX5</accession>
<dbReference type="PROSITE" id="PS50600">
    <property type="entry name" value="ULP_PROTEASE"/>
    <property type="match status" value="1"/>
</dbReference>
<keyword evidence="7" id="KW-1185">Reference proteome</keyword>
<gene>
    <name evidence="6" type="ORF">ABID19_005861</name>
</gene>
<evidence type="ECO:0000259" key="5">
    <source>
        <dbReference type="PROSITE" id="PS50600"/>
    </source>
</evidence>
<evidence type="ECO:0000256" key="1">
    <source>
        <dbReference type="ARBA" id="ARBA00022670"/>
    </source>
</evidence>
<organism evidence="6 7">
    <name type="scientific">Mesorhizobium robiniae</name>
    <dbReference type="NCBI Taxonomy" id="559315"/>
    <lineage>
        <taxon>Bacteria</taxon>
        <taxon>Pseudomonadati</taxon>
        <taxon>Pseudomonadota</taxon>
        <taxon>Alphaproteobacteria</taxon>
        <taxon>Hyphomicrobiales</taxon>
        <taxon>Phyllobacteriaceae</taxon>
        <taxon>Mesorhizobium</taxon>
    </lineage>
</organism>
<keyword evidence="3" id="KW-0788">Thiol protease</keyword>
<comment type="caution">
    <text evidence="6">The sequence shown here is derived from an EMBL/GenBank/DDBJ whole genome shotgun (WGS) entry which is preliminary data.</text>
</comment>
<dbReference type="PANTHER" id="PTHR46468">
    <property type="entry name" value="SENTRIN-SPECIFIC PROTEASE 8"/>
    <property type="match status" value="1"/>
</dbReference>
<feature type="domain" description="Ubiquitin-like protease family profile" evidence="5">
    <location>
        <begin position="1295"/>
        <end position="1459"/>
    </location>
</feature>
<dbReference type="RefSeq" id="WP_263804966.1">
    <property type="nucleotide sequence ID" value="NZ_JBEPMC010000013.1"/>
</dbReference>
<dbReference type="SUPFAM" id="SSF54001">
    <property type="entry name" value="Cysteine proteinases"/>
    <property type="match status" value="1"/>
</dbReference>
<evidence type="ECO:0000256" key="2">
    <source>
        <dbReference type="ARBA" id="ARBA00022801"/>
    </source>
</evidence>
<dbReference type="Proteomes" id="UP001549204">
    <property type="component" value="Unassembled WGS sequence"/>
</dbReference>
<name>A0ABV2GWX5_9HYPH</name>
<evidence type="ECO:0000313" key="6">
    <source>
        <dbReference type="EMBL" id="MET3582799.1"/>
    </source>
</evidence>
<dbReference type="InterPro" id="IPR044613">
    <property type="entry name" value="Nep1/2-like"/>
</dbReference>
<keyword evidence="1" id="KW-0645">Protease</keyword>
<dbReference type="EMBL" id="JBEPMC010000013">
    <property type="protein sequence ID" value="MET3582799.1"/>
    <property type="molecule type" value="Genomic_DNA"/>
</dbReference>
<evidence type="ECO:0000313" key="7">
    <source>
        <dbReference type="Proteomes" id="UP001549204"/>
    </source>
</evidence>
<dbReference type="PANTHER" id="PTHR46468:SF1">
    <property type="entry name" value="SENTRIN-SPECIFIC PROTEASE 8"/>
    <property type="match status" value="1"/>
</dbReference>